<keyword evidence="4" id="KW-1185">Reference proteome</keyword>
<feature type="region of interest" description="Disordered" evidence="1">
    <location>
        <begin position="738"/>
        <end position="768"/>
    </location>
</feature>
<sequence>MYLAKQVLLAIAVLSSAGFHAVSCGRLVYRDDTLNAVQTASDEGLNNPPSPTSAVSSSAAPAQPTISVPVSAPVSAPVSTSIAVSVSGSAASPGRANPASVNVATVAASVVGVQATVAKHSASPTSTADDEWIYPAAYGSDGTLTTDSDAPVRSVSPSRKSVQPNTKSVLGPPPMDTTPTSSAQVVSPALPPVQPDTPELNPIDPNVTYGPGTGGTAAVPTTAASPSTSPRGGPPRVTVVPITVSASNSINLGHDPGSTSSATGVKAGPSDSAGGLDSTSLGASITYLNQTRTLSPPSSVSTSTLVNYCQAADSVTAYTSWSVVHTSTITWYGNPSDYTDPFPPISTPTPAPPCVEPLSPPRMTISVCSSTGSNSKYVTCTVTTSTASYGYGVGTTMDPLKARPSETIVFLTTDKNPAVVYSGIKTPNYGVTSEPKTRDSHNSPTTAAPVSTPVYNNSPGSSQAIHAAPSPVTVVVQPTAVVINGNTITDSPYVKTQEVVVGGVTYTIDPTRVVGGGATVNRPAATGGIFVPTPTTTAIAGVSVVLSSAIAVIGGTSFTLGASTTTTAVVSGQTITIGPDAIAAGGQTVKIPSAPVPTEVVVAGGDLITAIGQSVVVIHGTTITYGGVLSAGALSTVVVDGDTITLGPGGVTAHGTTIGGPGAQASETQFAVVGGATITKIGPSLVVINNSTYTVGPGSGTTTTVVANQTITIGPSGVSASSLTFAYPFGPTAIITPGGGGSGSGGGSSSSGGGGGGNPAAQPTAAAAAATAKDSASTAADGGALIHRHGHYRNLVLALCMAVAVAVFGI</sequence>
<proteinExistence type="predicted"/>
<feature type="signal peptide" evidence="2">
    <location>
        <begin position="1"/>
        <end position="24"/>
    </location>
</feature>
<gene>
    <name evidence="3" type="ORF">B0T26DRAFT_749558</name>
</gene>
<feature type="region of interest" description="Disordered" evidence="1">
    <location>
        <begin position="248"/>
        <end position="275"/>
    </location>
</feature>
<feature type="region of interest" description="Disordered" evidence="1">
    <location>
        <begin position="40"/>
        <end position="60"/>
    </location>
</feature>
<name>A0AA40E221_9PEZI</name>
<dbReference type="EMBL" id="JAUIRO010000003">
    <property type="protein sequence ID" value="KAK0722107.1"/>
    <property type="molecule type" value="Genomic_DNA"/>
</dbReference>
<accession>A0AA40E221</accession>
<feature type="compositionally biased region" description="Gly residues" evidence="1">
    <location>
        <begin position="738"/>
        <end position="758"/>
    </location>
</feature>
<dbReference type="AlphaFoldDB" id="A0AA40E221"/>
<protein>
    <submittedName>
        <fullName evidence="3">Uncharacterized protein</fullName>
    </submittedName>
</protein>
<evidence type="ECO:0000313" key="3">
    <source>
        <dbReference type="EMBL" id="KAK0722107.1"/>
    </source>
</evidence>
<feature type="compositionally biased region" description="Low complexity" evidence="1">
    <location>
        <begin position="216"/>
        <end position="235"/>
    </location>
</feature>
<dbReference type="RefSeq" id="XP_060298031.1">
    <property type="nucleotide sequence ID" value="XM_060445119.1"/>
</dbReference>
<feature type="chain" id="PRO_5041247114" evidence="2">
    <location>
        <begin position="25"/>
        <end position="810"/>
    </location>
</feature>
<feature type="region of interest" description="Disordered" evidence="1">
    <location>
        <begin position="141"/>
        <end position="235"/>
    </location>
</feature>
<feature type="region of interest" description="Disordered" evidence="1">
    <location>
        <begin position="430"/>
        <end position="452"/>
    </location>
</feature>
<dbReference type="GeneID" id="85328389"/>
<dbReference type="Proteomes" id="UP001172101">
    <property type="component" value="Unassembled WGS sequence"/>
</dbReference>
<feature type="compositionally biased region" description="Polar residues" evidence="1">
    <location>
        <begin position="248"/>
        <end position="263"/>
    </location>
</feature>
<comment type="caution">
    <text evidence="3">The sequence shown here is derived from an EMBL/GenBank/DDBJ whole genome shotgun (WGS) entry which is preliminary data.</text>
</comment>
<reference evidence="3" key="1">
    <citation type="submission" date="2023-06" db="EMBL/GenBank/DDBJ databases">
        <title>Genome-scale phylogeny and comparative genomics of the fungal order Sordariales.</title>
        <authorList>
            <consortium name="Lawrence Berkeley National Laboratory"/>
            <person name="Hensen N."/>
            <person name="Bonometti L."/>
            <person name="Westerberg I."/>
            <person name="Brannstrom I.O."/>
            <person name="Guillou S."/>
            <person name="Cros-Aarteil S."/>
            <person name="Calhoun S."/>
            <person name="Haridas S."/>
            <person name="Kuo A."/>
            <person name="Mondo S."/>
            <person name="Pangilinan J."/>
            <person name="Riley R."/>
            <person name="LaButti K."/>
            <person name="Andreopoulos B."/>
            <person name="Lipzen A."/>
            <person name="Chen C."/>
            <person name="Yanf M."/>
            <person name="Daum C."/>
            <person name="Ng V."/>
            <person name="Clum A."/>
            <person name="Steindorff A."/>
            <person name="Ohm R."/>
            <person name="Martin F."/>
            <person name="Silar P."/>
            <person name="Natvig D."/>
            <person name="Lalanne C."/>
            <person name="Gautier V."/>
            <person name="Ament-velasquez S.L."/>
            <person name="Kruys A."/>
            <person name="Hutchinson M.I."/>
            <person name="Powell A.J."/>
            <person name="Barry K."/>
            <person name="Miller A.N."/>
            <person name="Grigoriev I.V."/>
            <person name="Debuchy R."/>
            <person name="Gladieux P."/>
            <person name="Thoren M.H."/>
            <person name="Johannesson H."/>
        </authorList>
    </citation>
    <scope>NUCLEOTIDE SEQUENCE</scope>
    <source>
        <strain evidence="3">SMH2392-1A</strain>
    </source>
</reference>
<evidence type="ECO:0000256" key="1">
    <source>
        <dbReference type="SAM" id="MobiDB-lite"/>
    </source>
</evidence>
<feature type="compositionally biased region" description="Polar residues" evidence="1">
    <location>
        <begin position="442"/>
        <end position="452"/>
    </location>
</feature>
<evidence type="ECO:0000256" key="2">
    <source>
        <dbReference type="SAM" id="SignalP"/>
    </source>
</evidence>
<organism evidence="3 4">
    <name type="scientific">Lasiosphaeria miniovina</name>
    <dbReference type="NCBI Taxonomy" id="1954250"/>
    <lineage>
        <taxon>Eukaryota</taxon>
        <taxon>Fungi</taxon>
        <taxon>Dikarya</taxon>
        <taxon>Ascomycota</taxon>
        <taxon>Pezizomycotina</taxon>
        <taxon>Sordariomycetes</taxon>
        <taxon>Sordariomycetidae</taxon>
        <taxon>Sordariales</taxon>
        <taxon>Lasiosphaeriaceae</taxon>
        <taxon>Lasiosphaeria</taxon>
    </lineage>
</organism>
<keyword evidence="2" id="KW-0732">Signal</keyword>
<evidence type="ECO:0000313" key="4">
    <source>
        <dbReference type="Proteomes" id="UP001172101"/>
    </source>
</evidence>
<feature type="compositionally biased region" description="Low complexity" evidence="1">
    <location>
        <begin position="151"/>
        <end position="162"/>
    </location>
</feature>
<feature type="compositionally biased region" description="Low complexity" evidence="1">
    <location>
        <begin position="759"/>
        <end position="768"/>
    </location>
</feature>